<feature type="active site" evidence="5 6">
    <location>
        <position position="1568"/>
    </location>
</feature>
<evidence type="ECO:0000256" key="7">
    <source>
        <dbReference type="SAM" id="Coils"/>
    </source>
</evidence>
<dbReference type="InterPro" id="IPR022684">
    <property type="entry name" value="Calpain_cysteine_protease"/>
</dbReference>
<feature type="transmembrane region" description="Helical" evidence="9">
    <location>
        <begin position="335"/>
        <end position="356"/>
    </location>
</feature>
<feature type="transmembrane region" description="Helical" evidence="9">
    <location>
        <begin position="401"/>
        <end position="425"/>
    </location>
</feature>
<evidence type="ECO:0000256" key="3">
    <source>
        <dbReference type="ARBA" id="ARBA00022801"/>
    </source>
</evidence>
<evidence type="ECO:0000256" key="5">
    <source>
        <dbReference type="PIRSR" id="PIRSR622684-1"/>
    </source>
</evidence>
<feature type="transmembrane region" description="Helical" evidence="9">
    <location>
        <begin position="835"/>
        <end position="853"/>
    </location>
</feature>
<feature type="transmembrane region" description="Helical" evidence="9">
    <location>
        <begin position="767"/>
        <end position="784"/>
    </location>
</feature>
<organism evidence="11 12">
    <name type="scientific">Euplotes crassus</name>
    <dbReference type="NCBI Taxonomy" id="5936"/>
    <lineage>
        <taxon>Eukaryota</taxon>
        <taxon>Sar</taxon>
        <taxon>Alveolata</taxon>
        <taxon>Ciliophora</taxon>
        <taxon>Intramacronucleata</taxon>
        <taxon>Spirotrichea</taxon>
        <taxon>Hypotrichia</taxon>
        <taxon>Euplotida</taxon>
        <taxon>Euplotidae</taxon>
        <taxon>Moneuplotes</taxon>
    </lineage>
</organism>
<evidence type="ECO:0000256" key="8">
    <source>
        <dbReference type="SAM" id="MobiDB-lite"/>
    </source>
</evidence>
<keyword evidence="12" id="KW-1185">Reference proteome</keyword>
<dbReference type="GO" id="GO:0006508">
    <property type="term" value="P:proteolysis"/>
    <property type="evidence" value="ECO:0007669"/>
    <property type="project" value="UniProtKB-KW"/>
</dbReference>
<dbReference type="CDD" id="cd00044">
    <property type="entry name" value="CysPc"/>
    <property type="match status" value="1"/>
</dbReference>
<feature type="transmembrane region" description="Helical" evidence="9">
    <location>
        <begin position="170"/>
        <end position="192"/>
    </location>
</feature>
<evidence type="ECO:0000256" key="1">
    <source>
        <dbReference type="ARBA" id="ARBA00007623"/>
    </source>
</evidence>
<evidence type="ECO:0000256" key="6">
    <source>
        <dbReference type="PROSITE-ProRule" id="PRU00239"/>
    </source>
</evidence>
<feature type="transmembrane region" description="Helical" evidence="9">
    <location>
        <begin position="740"/>
        <end position="761"/>
    </location>
</feature>
<evidence type="ECO:0000313" key="11">
    <source>
        <dbReference type="EMBL" id="CAI2381698.1"/>
    </source>
</evidence>
<keyword evidence="7" id="KW-0175">Coiled coil</keyword>
<feature type="transmembrane region" description="Helical" evidence="9">
    <location>
        <begin position="12"/>
        <end position="33"/>
    </location>
</feature>
<feature type="coiled-coil region" evidence="7">
    <location>
        <begin position="1250"/>
        <end position="1294"/>
    </location>
</feature>
<evidence type="ECO:0000313" key="12">
    <source>
        <dbReference type="Proteomes" id="UP001295684"/>
    </source>
</evidence>
<dbReference type="SMART" id="SM00230">
    <property type="entry name" value="CysPc"/>
    <property type="match status" value="1"/>
</dbReference>
<feature type="compositionally biased region" description="Polar residues" evidence="8">
    <location>
        <begin position="580"/>
        <end position="599"/>
    </location>
</feature>
<dbReference type="EMBL" id="CAMPGE010023804">
    <property type="protein sequence ID" value="CAI2381698.1"/>
    <property type="molecule type" value="Genomic_DNA"/>
</dbReference>
<feature type="transmembrane region" description="Helical" evidence="9">
    <location>
        <begin position="279"/>
        <end position="299"/>
    </location>
</feature>
<dbReference type="PROSITE" id="PS50203">
    <property type="entry name" value="CALPAIN_CAT"/>
    <property type="match status" value="1"/>
</dbReference>
<feature type="transmembrane region" description="Helical" evidence="9">
    <location>
        <begin position="796"/>
        <end position="815"/>
    </location>
</feature>
<keyword evidence="9" id="KW-0812">Transmembrane</keyword>
<accession>A0AAD2D6U7</accession>
<dbReference type="InterPro" id="IPR038765">
    <property type="entry name" value="Papain-like_cys_pep_sf"/>
</dbReference>
<evidence type="ECO:0000259" key="10">
    <source>
        <dbReference type="PROSITE" id="PS50203"/>
    </source>
</evidence>
<keyword evidence="3 6" id="KW-0378">Hydrolase</keyword>
<comment type="caution">
    <text evidence="11">The sequence shown here is derived from an EMBL/GenBank/DDBJ whole genome shotgun (WGS) entry which is preliminary data.</text>
</comment>
<name>A0AAD2D6U7_EUPCR</name>
<feature type="region of interest" description="Disordered" evidence="8">
    <location>
        <begin position="574"/>
        <end position="612"/>
    </location>
</feature>
<reference evidence="11" key="1">
    <citation type="submission" date="2023-07" db="EMBL/GenBank/DDBJ databases">
        <authorList>
            <consortium name="AG Swart"/>
            <person name="Singh M."/>
            <person name="Singh A."/>
            <person name="Seah K."/>
            <person name="Emmerich C."/>
        </authorList>
    </citation>
    <scope>NUCLEOTIDE SEQUENCE</scope>
    <source>
        <strain evidence="11">DP1</strain>
    </source>
</reference>
<feature type="transmembrane region" description="Helical" evidence="9">
    <location>
        <begin position="521"/>
        <end position="544"/>
    </location>
</feature>
<evidence type="ECO:0000256" key="4">
    <source>
        <dbReference type="ARBA" id="ARBA00022807"/>
    </source>
</evidence>
<feature type="transmembrane region" description="Helical" evidence="9">
    <location>
        <begin position="142"/>
        <end position="164"/>
    </location>
</feature>
<feature type="active site" evidence="5 6">
    <location>
        <position position="1378"/>
    </location>
</feature>
<feature type="transmembrane region" description="Helical" evidence="9">
    <location>
        <begin position="445"/>
        <end position="466"/>
    </location>
</feature>
<keyword evidence="2 6" id="KW-0645">Protease</keyword>
<feature type="transmembrane region" description="Helical" evidence="9">
    <location>
        <begin position="894"/>
        <end position="914"/>
    </location>
</feature>
<feature type="transmembrane region" description="Helical" evidence="9">
    <location>
        <begin position="493"/>
        <end position="515"/>
    </location>
</feature>
<feature type="transmembrane region" description="Helical" evidence="9">
    <location>
        <begin position="305"/>
        <end position="323"/>
    </location>
</feature>
<dbReference type="SUPFAM" id="SSF54001">
    <property type="entry name" value="Cysteine proteinases"/>
    <property type="match status" value="1"/>
</dbReference>
<feature type="region of interest" description="Disordered" evidence="8">
    <location>
        <begin position="215"/>
        <end position="246"/>
    </location>
</feature>
<keyword evidence="9" id="KW-0472">Membrane</keyword>
<dbReference type="Gene3D" id="3.90.70.10">
    <property type="entry name" value="Cysteine proteinases"/>
    <property type="match status" value="1"/>
</dbReference>
<dbReference type="PANTHER" id="PTHR10183:SF379">
    <property type="entry name" value="CALPAIN-5"/>
    <property type="match status" value="1"/>
</dbReference>
<feature type="transmembrane region" description="Helical" evidence="9">
    <location>
        <begin position="1036"/>
        <end position="1058"/>
    </location>
</feature>
<keyword evidence="4 6" id="KW-0788">Thiol protease</keyword>
<sequence length="1780" mass="206453">MGYNNIGWDSNWLILGVLFMVTSILVIVLLDMVQGRISNLQNYLISELWKCKSFDQPSHSPRGRIYCSKSKNLKTNCVLQVVFWIFLCSPLIFLISWVIMLMLKDEKDKATGIAVFLGAVCILTLLFGVFKTKWDDFQPSSPTIISLSLSLLFLTAFQLTLLLLKHSSTFFGLSSVFMTTNAILTITIVFMSTSKAGASVVKFLKKIEEIEELEEEEQKQNGIQQEEEKEEVRDKEEEKDGEDGLSDLKDQVQENSILTGGLIGYFANKKGKVKSWTMFGIYFAAFGALGGYSYLDYYFRQKSKIGLITAIAVIGTDVIIYLYSKSEIYTSPAEISLHLVLFRICLFVLGGTYWIYGYSLLYTYFGIYLVYNIAIIRFPFLEDIMKPEGEKKDKEGQENKFNIASTPEFLLFFSTILYFVLLSIMKAVKPRGVPLEDVKLYDKTFQFWVYGLFSILLVLIIFFMILTYRTFRRKMNGIDSKTFFYVYSEKIDLFWFFLGFLYFLLAIASVATYFISEDYRYLCVGLCVPLSLGCLLNAYLYFVLNDYNYFEDIESLNKIISNHNKKITKVIKELEKSQDHSSTPQNPHNHPQNTSSKQTARGEYHQNEETKENPAKILNIEKAWKTYRRQNNRSFNYYEDGISEDEKEAGRGMEEGKIQDTLEGLGGRVDGLELTNGNLNEEGTRRLCIEELDKRVEYDPKVFGTSKANKKFKTIKDWRKSNNTFTALFCCKIRPNDKHIYVSLLFAYLVIVLMGVAISIHKNSTEGVSWIMAFFAFYTSYSFLVRPFSCDTELRLFEIFMYSISILAVFGWGLIDFWIRFDFSPEEHNEGNFFLIWYCLFIPFVILCTTFLYRWYLNEWEFDGFVLTVMPLTLEWGIALLVCCYLFIGPISGSIFTGIVVIIIYAGFMVFIYYKNNGRLPRKWGIFNFCILSLVAASTFIVALSIERFVIFFGWSISYGVVILMVFLYGFSKFARDLWYCEQEPIFFSPWIFPIYKYNSIKNCVERRDKPTVYIFLALLLAFLWSFQCAAWMTPISIGICVSCLVEVIVIIFVLYLVSFTPVMLHDADETLKNNPSIITKAWLEAKNEYFRVLSIEPAIPITTSKEISEKRDKISNHIKALKKGIESFPESSLDWNTINIDPYCVYSCRKYLYNIDAEAKAIFFEEISLIIHFELLLIKHCLNFKDSGRKALFEFVEVKKSDLIAADVNITIPNKGRLKYKYAHVLYQYEKLEPNKKVQFDTMKELFYKEQKIIEEEAIKKEKENYENNMRMIAKSAKERKKLTENREILAEDSNQDSLIDKMPDSEEKYRKIIKKYKENEEKFTDRQFLASEESLGSEKLIKKTNEWVRASKRQNTIIFRDQINPRDVAQGDLGDCYLIAAISVLNEKDIKERIKFINSRDRHESECGAFWVRFLKYGNPVDVIIDDYFPVSESGKFIFAKGKLDKDEEESDEDEDELWPMIIEKAYAKLNGSYHTIEGGKVQYALADMIRGVSEQIELRSHREEKSKLWNRLRSLIAQGALLGAGSKDSINGKETVNSSGIVPKHAYAILGLKQFDGYRLLNLRNPHGRKGTEWNGDWSDDSHMWTQKSRSKCKSIVKKDGIFWMDLDDFFNHFSYLYIFRVMDDWNKYKKKGCWDINSIEGFLSKQNKSPKLDSNPQYELKIEEPGPLFIQMTQLEEENMFKGKRYIAFFVQETGGGKIKNIDRKKLLGKSGIPINYISISTEIELSTNLKYPLKITLLPATALEKADRSLQNSTKIFGSFEIKIFSKSEVTWKTL</sequence>
<feature type="transmembrane region" description="Helical" evidence="9">
    <location>
        <begin position="952"/>
        <end position="971"/>
    </location>
</feature>
<feature type="transmembrane region" description="Helical" evidence="9">
    <location>
        <begin position="926"/>
        <end position="946"/>
    </location>
</feature>
<evidence type="ECO:0000256" key="9">
    <source>
        <dbReference type="SAM" id="Phobius"/>
    </source>
</evidence>
<feature type="transmembrane region" description="Helical" evidence="9">
    <location>
        <begin position="112"/>
        <end position="130"/>
    </location>
</feature>
<evidence type="ECO:0000256" key="2">
    <source>
        <dbReference type="ARBA" id="ARBA00022670"/>
    </source>
</evidence>
<feature type="active site" evidence="5 6">
    <location>
        <position position="1548"/>
    </location>
</feature>
<feature type="compositionally biased region" description="Basic and acidic residues" evidence="8">
    <location>
        <begin position="600"/>
        <end position="612"/>
    </location>
</feature>
<feature type="transmembrane region" description="Helical" evidence="9">
    <location>
        <begin position="78"/>
        <end position="100"/>
    </location>
</feature>
<dbReference type="InterPro" id="IPR001300">
    <property type="entry name" value="Peptidase_C2_calpain_cat"/>
</dbReference>
<dbReference type="PANTHER" id="PTHR10183">
    <property type="entry name" value="CALPAIN"/>
    <property type="match status" value="1"/>
</dbReference>
<dbReference type="Proteomes" id="UP001295684">
    <property type="component" value="Unassembled WGS sequence"/>
</dbReference>
<dbReference type="PRINTS" id="PR00704">
    <property type="entry name" value="CALPAIN"/>
</dbReference>
<keyword evidence="9" id="KW-1133">Transmembrane helix</keyword>
<feature type="transmembrane region" description="Helical" evidence="9">
    <location>
        <begin position="362"/>
        <end position="380"/>
    </location>
</feature>
<feature type="domain" description="Calpain catalytic" evidence="10">
    <location>
        <begin position="1324"/>
        <end position="1626"/>
    </location>
</feature>
<feature type="transmembrane region" description="Helical" evidence="9">
    <location>
        <begin position="1012"/>
        <end position="1030"/>
    </location>
</feature>
<proteinExistence type="inferred from homology"/>
<dbReference type="Pfam" id="PF00648">
    <property type="entry name" value="Peptidase_C2"/>
    <property type="match status" value="1"/>
</dbReference>
<feature type="transmembrane region" description="Helical" evidence="9">
    <location>
        <begin position="865"/>
        <end position="888"/>
    </location>
</feature>
<comment type="similarity">
    <text evidence="1">Belongs to the peptidase C2 family.</text>
</comment>
<protein>
    <recommendedName>
        <fullName evidence="10">Calpain catalytic domain-containing protein</fullName>
    </recommendedName>
</protein>
<gene>
    <name evidence="11" type="ORF">ECRASSUSDP1_LOCUS23156</name>
</gene>
<dbReference type="GO" id="GO:0004198">
    <property type="term" value="F:calcium-dependent cysteine-type endopeptidase activity"/>
    <property type="evidence" value="ECO:0007669"/>
    <property type="project" value="InterPro"/>
</dbReference>